<evidence type="ECO:0000313" key="3">
    <source>
        <dbReference type="Proteomes" id="UP000588158"/>
    </source>
</evidence>
<reference evidence="2 3" key="1">
    <citation type="submission" date="2020-08" db="EMBL/GenBank/DDBJ databases">
        <title>Sequencing the genomes of 1000 actinobacteria strains.</title>
        <authorList>
            <person name="Klenk H.-P."/>
        </authorList>
    </citation>
    <scope>NUCLEOTIDE SEQUENCE [LARGE SCALE GENOMIC DNA]</scope>
    <source>
        <strain evidence="2 3">DSM 28796</strain>
    </source>
</reference>
<dbReference type="NCBIfam" id="NF047843">
    <property type="entry name" value="MST_Rv0443"/>
    <property type="match status" value="1"/>
</dbReference>
<keyword evidence="3" id="KW-1185">Reference proteome</keyword>
<name>A0A841AI32_9MICO</name>
<gene>
    <name evidence="2" type="ORF">HNR70_002511</name>
</gene>
<dbReference type="Gene3D" id="1.20.120.450">
    <property type="entry name" value="dinb family like domain"/>
    <property type="match status" value="1"/>
</dbReference>
<dbReference type="Pfam" id="PF12867">
    <property type="entry name" value="DinB_2"/>
    <property type="match status" value="1"/>
</dbReference>
<accession>A0A841AI32</accession>
<dbReference type="Proteomes" id="UP000588158">
    <property type="component" value="Unassembled WGS sequence"/>
</dbReference>
<evidence type="ECO:0000313" key="2">
    <source>
        <dbReference type="EMBL" id="MBB5832698.1"/>
    </source>
</evidence>
<dbReference type="InterPro" id="IPR034660">
    <property type="entry name" value="DinB/YfiT-like"/>
</dbReference>
<dbReference type="RefSeq" id="WP_184325978.1">
    <property type="nucleotide sequence ID" value="NZ_JACHLZ010000001.1"/>
</dbReference>
<proteinExistence type="predicted"/>
<evidence type="ECO:0000259" key="1">
    <source>
        <dbReference type="Pfam" id="PF12867"/>
    </source>
</evidence>
<comment type="caution">
    <text evidence="2">The sequence shown here is derived from an EMBL/GenBank/DDBJ whole genome shotgun (WGS) entry which is preliminary data.</text>
</comment>
<sequence length="169" mass="18181">MDALELLRDLASRPRHTLSALRRRLVPETLNAHPAGHDNSVAWLLWHTGREIDAQLAPLTGGEEVWRTRDEAGRLGLGEPGSAVGYGHSSEEARAIVVEDGDALADYVDATLDAFDAYLDTLDAAALGDVVDDSWDPPVTRGARLISILDDAIQHLAQAAYVLGLPEPS</sequence>
<dbReference type="EMBL" id="JACHLZ010000001">
    <property type="protein sequence ID" value="MBB5832698.1"/>
    <property type="molecule type" value="Genomic_DNA"/>
</dbReference>
<organism evidence="2 3">
    <name type="scientific">Brachybacterium aquaticum</name>
    <dbReference type="NCBI Taxonomy" id="1432564"/>
    <lineage>
        <taxon>Bacteria</taxon>
        <taxon>Bacillati</taxon>
        <taxon>Actinomycetota</taxon>
        <taxon>Actinomycetes</taxon>
        <taxon>Micrococcales</taxon>
        <taxon>Dermabacteraceae</taxon>
        <taxon>Brachybacterium</taxon>
    </lineage>
</organism>
<dbReference type="AlphaFoldDB" id="A0A841AI32"/>
<dbReference type="InterPro" id="IPR024775">
    <property type="entry name" value="DinB-like"/>
</dbReference>
<dbReference type="SUPFAM" id="SSF109854">
    <property type="entry name" value="DinB/YfiT-like putative metalloenzymes"/>
    <property type="match status" value="1"/>
</dbReference>
<protein>
    <recommendedName>
        <fullName evidence="1">DinB-like domain-containing protein</fullName>
    </recommendedName>
</protein>
<feature type="domain" description="DinB-like" evidence="1">
    <location>
        <begin position="15"/>
        <end position="159"/>
    </location>
</feature>